<dbReference type="STRING" id="655863.F0XIC4"/>
<evidence type="ECO:0000256" key="4">
    <source>
        <dbReference type="ARBA" id="ARBA00020631"/>
    </source>
</evidence>
<gene>
    <name evidence="12" type="ORF">CMQ_5846</name>
</gene>
<evidence type="ECO:0000256" key="5">
    <source>
        <dbReference type="ARBA" id="ARBA00023015"/>
    </source>
</evidence>
<comment type="subcellular location">
    <subcellularLocation>
        <location evidence="1 10">Nucleus</location>
    </subcellularLocation>
</comment>
<dbReference type="Proteomes" id="UP000007796">
    <property type="component" value="Unassembled WGS sequence"/>
</dbReference>
<dbReference type="SUPFAM" id="SSF140718">
    <property type="entry name" value="Mediator hinge subcomplex-like"/>
    <property type="match status" value="1"/>
</dbReference>
<dbReference type="InterPro" id="IPR009244">
    <property type="entry name" value="Mediatior_Med7"/>
</dbReference>
<reference evidence="12 13" key="1">
    <citation type="journal article" date="2011" name="Proc. Natl. Acad. Sci. U.S.A.">
        <title>Genome and transcriptome analyses of the mountain pine beetle-fungal symbiont Grosmannia clavigera, a lodgepole pine pathogen.</title>
        <authorList>
            <person name="DiGuistini S."/>
            <person name="Wang Y."/>
            <person name="Liao N.Y."/>
            <person name="Taylor G."/>
            <person name="Tanguay P."/>
            <person name="Feau N."/>
            <person name="Henrissat B."/>
            <person name="Chan S.K."/>
            <person name="Hesse-Orce U."/>
            <person name="Alamouti S.M."/>
            <person name="Tsui C.K.M."/>
            <person name="Docking R.T."/>
            <person name="Levasseur A."/>
            <person name="Haridas S."/>
            <person name="Robertson G."/>
            <person name="Birol I."/>
            <person name="Holt R.A."/>
            <person name="Marra M.A."/>
            <person name="Hamelin R.C."/>
            <person name="Hirst M."/>
            <person name="Jones S.J.M."/>
            <person name="Bohlmann J."/>
            <person name="Breuil C."/>
        </authorList>
    </citation>
    <scope>NUCLEOTIDE SEQUENCE [LARGE SCALE GENOMIC DNA]</scope>
    <source>
        <strain evidence="13">kw1407 / UAMH 11150</strain>
    </source>
</reference>
<feature type="coiled-coil region" evidence="11">
    <location>
        <begin position="11"/>
        <end position="38"/>
    </location>
</feature>
<keyword evidence="7 10" id="KW-0804">Transcription</keyword>
<keyword evidence="11" id="KW-0175">Coiled coil</keyword>
<organism evidence="13">
    <name type="scientific">Grosmannia clavigera (strain kw1407 / UAMH 11150)</name>
    <name type="common">Blue stain fungus</name>
    <name type="synonym">Graphiocladiella clavigera</name>
    <dbReference type="NCBI Taxonomy" id="655863"/>
    <lineage>
        <taxon>Eukaryota</taxon>
        <taxon>Fungi</taxon>
        <taxon>Dikarya</taxon>
        <taxon>Ascomycota</taxon>
        <taxon>Pezizomycotina</taxon>
        <taxon>Sordariomycetes</taxon>
        <taxon>Sordariomycetidae</taxon>
        <taxon>Ophiostomatales</taxon>
        <taxon>Ophiostomataceae</taxon>
        <taxon>Leptographium</taxon>
    </lineage>
</organism>
<evidence type="ECO:0000256" key="11">
    <source>
        <dbReference type="SAM" id="Coils"/>
    </source>
</evidence>
<dbReference type="OrthoDB" id="10253553at2759"/>
<dbReference type="InParanoid" id="F0XIC4"/>
<evidence type="ECO:0000256" key="2">
    <source>
        <dbReference type="ARBA" id="ARBA00009994"/>
    </source>
</evidence>
<evidence type="ECO:0000313" key="12">
    <source>
        <dbReference type="EMBL" id="EFX02485.1"/>
    </source>
</evidence>
<name>F0XIC4_GROCL</name>
<evidence type="ECO:0000256" key="7">
    <source>
        <dbReference type="ARBA" id="ARBA00023163"/>
    </source>
</evidence>
<dbReference type="eggNOG" id="KOG0570">
    <property type="taxonomic scope" value="Eukaryota"/>
</dbReference>
<dbReference type="Pfam" id="PF05983">
    <property type="entry name" value="Med7"/>
    <property type="match status" value="1"/>
</dbReference>
<comment type="subunit">
    <text evidence="3 10">Component of the Mediator complex.</text>
</comment>
<dbReference type="InterPro" id="IPR044888">
    <property type="entry name" value="Mediatior_Med7_sf"/>
</dbReference>
<evidence type="ECO:0000256" key="8">
    <source>
        <dbReference type="ARBA" id="ARBA00023242"/>
    </source>
</evidence>
<keyword evidence="8 10" id="KW-0539">Nucleus</keyword>
<keyword evidence="6 10" id="KW-0010">Activator</keyword>
<evidence type="ECO:0000256" key="10">
    <source>
        <dbReference type="RuleBase" id="RU364060"/>
    </source>
</evidence>
<dbReference type="Gene3D" id="6.10.140.200">
    <property type="match status" value="1"/>
</dbReference>
<dbReference type="RefSeq" id="XP_014171967.1">
    <property type="nucleotide sequence ID" value="XM_014316492.1"/>
</dbReference>
<dbReference type="AlphaFoldDB" id="F0XIC4"/>
<dbReference type="GeneID" id="25979213"/>
<keyword evidence="5 10" id="KW-0805">Transcription regulation</keyword>
<dbReference type="GO" id="GO:0003712">
    <property type="term" value="F:transcription coregulator activity"/>
    <property type="evidence" value="ECO:0007669"/>
    <property type="project" value="InterPro"/>
</dbReference>
<dbReference type="GO" id="GO:0016592">
    <property type="term" value="C:mediator complex"/>
    <property type="evidence" value="ECO:0007669"/>
    <property type="project" value="InterPro"/>
</dbReference>
<protein>
    <recommendedName>
        <fullName evidence="4 10">Mediator of RNA polymerase II transcription subunit 7</fullName>
    </recommendedName>
</protein>
<comment type="function">
    <text evidence="9">Component of the Mediator complex, a coactivator involved in the regulated transcription of nearly all RNA polymerase II-dependent genes. Mediator functions as a bridge to convey information from gene-specific regulatory proteins to the basal RNA polymerase II transcription machinery. Mediator is recruited to promoters by direct interactions with regulatory proteins and serves as a scaffold for the assembly of a functional preinitiation complex with RNA polymerase II and the general transcription factors.</text>
</comment>
<dbReference type="EMBL" id="GL629771">
    <property type="protein sequence ID" value="EFX02485.1"/>
    <property type="molecule type" value="Genomic_DNA"/>
</dbReference>
<evidence type="ECO:0000313" key="13">
    <source>
        <dbReference type="Proteomes" id="UP000007796"/>
    </source>
</evidence>
<dbReference type="InterPro" id="IPR037212">
    <property type="entry name" value="Med7/Med21-like"/>
</dbReference>
<keyword evidence="13" id="KW-1185">Reference proteome</keyword>
<evidence type="ECO:0000256" key="9">
    <source>
        <dbReference type="ARBA" id="ARBA00025687"/>
    </source>
</evidence>
<comment type="similarity">
    <text evidence="2 10">Belongs to the Mediator complex subunit 7 family.</text>
</comment>
<proteinExistence type="inferred from homology"/>
<sequence length="98" mass="11331">MHQQVNEWRPHQTREALISLLQNQLEKTRNETRALQEVTDSVRRTLVGFAGVQFFDSSIDGFDTQPKLNGSDWADNALDRSSHARSGELWKIMDDIFE</sequence>
<evidence type="ECO:0000256" key="1">
    <source>
        <dbReference type="ARBA" id="ARBA00004123"/>
    </source>
</evidence>
<dbReference type="GO" id="GO:0006357">
    <property type="term" value="P:regulation of transcription by RNA polymerase II"/>
    <property type="evidence" value="ECO:0007669"/>
    <property type="project" value="InterPro"/>
</dbReference>
<evidence type="ECO:0000256" key="3">
    <source>
        <dbReference type="ARBA" id="ARBA00011837"/>
    </source>
</evidence>
<evidence type="ECO:0000256" key="6">
    <source>
        <dbReference type="ARBA" id="ARBA00023159"/>
    </source>
</evidence>
<accession>F0XIC4</accession>
<dbReference type="HOGENOM" id="CLU_2333811_0_0_1"/>